<dbReference type="PANTHER" id="PTHR23155">
    <property type="entry name" value="DISEASE RESISTANCE PROTEIN RP"/>
    <property type="match status" value="1"/>
</dbReference>
<dbReference type="Gene3D" id="3.80.10.10">
    <property type="entry name" value="Ribonuclease Inhibitor"/>
    <property type="match status" value="2"/>
</dbReference>
<dbReference type="InterPro" id="IPR036388">
    <property type="entry name" value="WH-like_DNA-bd_sf"/>
</dbReference>
<reference evidence="7" key="1">
    <citation type="submission" date="2020-05" db="EMBL/GenBank/DDBJ databases">
        <title>WGS assembly of Corymbia citriodora subspecies variegata.</title>
        <authorList>
            <person name="Barry K."/>
            <person name="Hundley H."/>
            <person name="Shu S."/>
            <person name="Jenkins J."/>
            <person name="Grimwood J."/>
            <person name="Baten A."/>
        </authorList>
    </citation>
    <scope>NUCLEOTIDE SEQUENCE</scope>
    <source>
        <strain evidence="7">CV2-018</strain>
    </source>
</reference>
<evidence type="ECO:0000256" key="2">
    <source>
        <dbReference type="ARBA" id="ARBA00022821"/>
    </source>
</evidence>
<dbReference type="Pfam" id="PF23598">
    <property type="entry name" value="LRR_14"/>
    <property type="match status" value="1"/>
</dbReference>
<dbReference type="InterPro" id="IPR044974">
    <property type="entry name" value="Disease_R_plants"/>
</dbReference>
<evidence type="ECO:0000259" key="4">
    <source>
        <dbReference type="Pfam" id="PF00931"/>
    </source>
</evidence>
<feature type="domain" description="NB-ARC" evidence="4">
    <location>
        <begin position="203"/>
        <end position="348"/>
    </location>
</feature>
<dbReference type="InterPro" id="IPR058922">
    <property type="entry name" value="WHD_DRP"/>
</dbReference>
<dbReference type="Gramene" id="rna-gnl|WGS:JABURB|Cocit.L0435.1">
    <property type="protein sequence ID" value="cds-KAF7849643.1"/>
    <property type="gene ID" value="gene-BT93_L0435"/>
</dbReference>
<feature type="domain" description="Disease resistance protein winged helix" evidence="5">
    <location>
        <begin position="429"/>
        <end position="507"/>
    </location>
</feature>
<evidence type="ECO:0000256" key="3">
    <source>
        <dbReference type="SAM" id="MobiDB-lite"/>
    </source>
</evidence>
<evidence type="ECO:0000256" key="1">
    <source>
        <dbReference type="ARBA" id="ARBA00022737"/>
    </source>
</evidence>
<name>A0A8T0CPY3_CORYI</name>
<evidence type="ECO:0008006" key="9">
    <source>
        <dbReference type="Google" id="ProtNLM"/>
    </source>
</evidence>
<dbReference type="Gene3D" id="1.10.10.10">
    <property type="entry name" value="Winged helix-like DNA-binding domain superfamily/Winged helix DNA-binding domain"/>
    <property type="match status" value="1"/>
</dbReference>
<evidence type="ECO:0000313" key="7">
    <source>
        <dbReference type="EMBL" id="KAF7849643.1"/>
    </source>
</evidence>
<evidence type="ECO:0000259" key="6">
    <source>
        <dbReference type="Pfam" id="PF23598"/>
    </source>
</evidence>
<dbReference type="InterPro" id="IPR055414">
    <property type="entry name" value="LRR_R13L4/SHOC2-like"/>
</dbReference>
<keyword evidence="1" id="KW-0677">Repeat</keyword>
<feature type="region of interest" description="Disordered" evidence="3">
    <location>
        <begin position="755"/>
        <end position="783"/>
    </location>
</feature>
<dbReference type="PRINTS" id="PR00364">
    <property type="entry name" value="DISEASERSIST"/>
</dbReference>
<dbReference type="Proteomes" id="UP000806378">
    <property type="component" value="Unassembled WGS sequence"/>
</dbReference>
<comment type="caution">
    <text evidence="7">The sequence shown here is derived from an EMBL/GenBank/DDBJ whole genome shotgun (WGS) entry which is preliminary data.</text>
</comment>
<proteinExistence type="predicted"/>
<dbReference type="PANTHER" id="PTHR23155:SF955">
    <property type="entry name" value="AAA+ ATPASE DOMAIN-CONTAINING PROTEIN"/>
    <property type="match status" value="1"/>
</dbReference>
<dbReference type="SUPFAM" id="SSF52540">
    <property type="entry name" value="P-loop containing nucleoside triphosphate hydrolases"/>
    <property type="match status" value="1"/>
</dbReference>
<sequence>MAASGMRSCTVVAEAAAQIVFQKLDTLLSHPVCVECLWMQARVEDAKVKLATIQDFVSAQYRPSQTTEWSGRLLRTMHYAEEFIDEFQLREARKRNEALHLATWPLVALISKYKLWRDLSILVNKMEGLCDEKFLKEGAEGKRNKEPASSSSHVSVPWQGQKLARLTGFWDQYQPTIFLNVDAKKKEIMERIKAKPTLIQGTSIWAGQGAGKMILARFAYDQAKYMDYEPRVWVHVSASMDKREFLLKILKQVEELAREMKDMDIKEINKMLYQKLVQKKRFLIVLDGVQPSNEPLLRELAMRMPLSSQGHIITTTEDYKIAKCMNTSGAGPIELENLDGEESQKMLAWKLHGVLDSQRLSIVEKNILNICPRLPLCIALLGGFLSKAGEQERAALVKEGSKMTLLDMLKLSCHKLPVHLKPCFIYMALFPVGFPIPTRRLVRLWLAEGLLDSHCYDVEREMKRQPEDVGETFILELADRNMIQVMSRRADGSPKACRLQIPLHDMIRRIAMSMGFLHIHATSESKDIKDRDPTSQQQQLPAHPQERTKIRWLAEHTNIVTDIHGGSYPDLSHIRSFLSFYQRRGVLTKDMSTFLRKVTSKTDYSWLRVLDLEGVYKPSLQDVLHKLVLLRYLGLRSTLLDTLPITIADLHHLETLDIKHTNITSLPSSLWKARNGLVIGEVKENSMTSHTNSLTTLTTLKLFLRHSDKDTSGAAGKTVADWISFRLTNLQSLTFGVIQEAKPAEEAMKVAQPVAEAQPAKEIKPEPAKEAKPANEAENKAKPARSQIGLLPELSLADQHHDLLELYLLGQLNKPSWKQLLPISLRVLTLSGSKLEGDIMTQLGGLMRLLRTFRLLANSFLGTRLTFAKDGFPSLKFLKIWKLPKLEEVIIEEGAMLHLKELELRHLNAMKNVIGIKECKELKTIRVVVEEGACDFGDHLEDVKGKTTNLYITEEVPELMDDNEDDRYVTILNLKHYENVVID</sequence>
<dbReference type="InterPro" id="IPR027417">
    <property type="entry name" value="P-loop_NTPase"/>
</dbReference>
<dbReference type="GO" id="GO:0043531">
    <property type="term" value="F:ADP binding"/>
    <property type="evidence" value="ECO:0007669"/>
    <property type="project" value="InterPro"/>
</dbReference>
<accession>A0A8T0CPY3</accession>
<dbReference type="Gene3D" id="3.40.50.300">
    <property type="entry name" value="P-loop containing nucleotide triphosphate hydrolases"/>
    <property type="match status" value="1"/>
</dbReference>
<dbReference type="InterPro" id="IPR002182">
    <property type="entry name" value="NB-ARC"/>
</dbReference>
<gene>
    <name evidence="7" type="ORF">BT93_L0435</name>
</gene>
<organism evidence="7 8">
    <name type="scientific">Corymbia citriodora subsp. variegata</name>
    <dbReference type="NCBI Taxonomy" id="360336"/>
    <lineage>
        <taxon>Eukaryota</taxon>
        <taxon>Viridiplantae</taxon>
        <taxon>Streptophyta</taxon>
        <taxon>Embryophyta</taxon>
        <taxon>Tracheophyta</taxon>
        <taxon>Spermatophyta</taxon>
        <taxon>Magnoliopsida</taxon>
        <taxon>eudicotyledons</taxon>
        <taxon>Gunneridae</taxon>
        <taxon>Pentapetalae</taxon>
        <taxon>rosids</taxon>
        <taxon>malvids</taxon>
        <taxon>Myrtales</taxon>
        <taxon>Myrtaceae</taxon>
        <taxon>Myrtoideae</taxon>
        <taxon>Eucalypteae</taxon>
        <taxon>Corymbia</taxon>
    </lineage>
</organism>
<dbReference type="AlphaFoldDB" id="A0A8T0CPY3"/>
<dbReference type="OrthoDB" id="10396995at2759"/>
<dbReference type="Pfam" id="PF23559">
    <property type="entry name" value="WHD_DRP"/>
    <property type="match status" value="1"/>
</dbReference>
<dbReference type="GO" id="GO:0098542">
    <property type="term" value="P:defense response to other organism"/>
    <property type="evidence" value="ECO:0007669"/>
    <property type="project" value="TreeGrafter"/>
</dbReference>
<feature type="domain" description="Disease resistance R13L4/SHOC-2-like LRR" evidence="6">
    <location>
        <begin position="599"/>
        <end position="708"/>
    </location>
</feature>
<evidence type="ECO:0000313" key="8">
    <source>
        <dbReference type="Proteomes" id="UP000806378"/>
    </source>
</evidence>
<dbReference type="InterPro" id="IPR032675">
    <property type="entry name" value="LRR_dom_sf"/>
</dbReference>
<protein>
    <recommendedName>
        <fullName evidence="9">NB-ARC domain-containing protein</fullName>
    </recommendedName>
</protein>
<keyword evidence="8" id="KW-1185">Reference proteome</keyword>
<keyword evidence="2" id="KW-0611">Plant defense</keyword>
<dbReference type="Pfam" id="PF00931">
    <property type="entry name" value="NB-ARC"/>
    <property type="match status" value="1"/>
</dbReference>
<feature type="region of interest" description="Disordered" evidence="3">
    <location>
        <begin position="525"/>
        <end position="545"/>
    </location>
</feature>
<feature type="compositionally biased region" description="Basic and acidic residues" evidence="3">
    <location>
        <begin position="759"/>
        <end position="781"/>
    </location>
</feature>
<dbReference type="SUPFAM" id="SSF52058">
    <property type="entry name" value="L domain-like"/>
    <property type="match status" value="1"/>
</dbReference>
<evidence type="ECO:0000259" key="5">
    <source>
        <dbReference type="Pfam" id="PF23559"/>
    </source>
</evidence>
<dbReference type="EMBL" id="MU089728">
    <property type="protein sequence ID" value="KAF7849643.1"/>
    <property type="molecule type" value="Genomic_DNA"/>
</dbReference>